<gene>
    <name evidence="5" type="ORF">CLO192961_LOCUS478731</name>
</gene>
<dbReference type="EMBL" id="CABFNS010001026">
    <property type="protein sequence ID" value="VUC37662.1"/>
    <property type="molecule type" value="Genomic_DNA"/>
</dbReference>
<dbReference type="Pfam" id="PF00550">
    <property type="entry name" value="PP-binding"/>
    <property type="match status" value="4"/>
</dbReference>
<sequence>MYTTLESRTQTPLVNDQGDIAAKASTAWAILLGTWAASNQVAFAFSHPESVDADPIVVETSVEADLRIKDLLCSIRLQQPQVLPNGEVKHLMIKCLVERNGDYSSIKNLPKQSNLQLPGKSCTLEISIQFTASGIVTRATYDVAVIEEKQMQRVVHQYEHIFRQLASATADLSTMRVRDIGAFSPQDTREMKAWTDLPSSTPDTCAHHVIEQQAKRQPSAPAVSAWDAQLTYEELNGLSNRLASHLTGLGVGPDVLVPFCFEKSVWAVVSMLAIIKAGGACVGLDSSHPKSRLSRITEDCDSRIILTSSQCKDLFLGLDLTIIAVDEEFVLNLPAVASSPCTTVNSSNAAYVTFTSGTTGVPKGIVIEHRAICWSGVTQGRTLRLGPASRVLQFAAYSFDISNGDVLNTLMNGGCICVPSEHERSNDLAAFITRTGVNWACLTPSATSILHPSDVPALETLVLCGEPIKQEIVRLWADAVYLVDAYGPAETTILCTSNPGVKPTTSCRNLGRNMGANTWIANPSDHNQLQPLGCAGEILIEGPLLARGYLNDAGKTSRSFIENPSWAVDGNSESPRRFYKSGDLGFFNTDGTITFTGRKDSQVKVRGQRVELHDIEHHLRAALTMKTGTVVADVLSVANRDVVAAFICLEDQIEQEITDFRHISEHTKVVLASTVEGVTTRLLDVLPKHMIPTVFFPLKALPLNRSGKLDRAKLRELTSNLHYEDITTADRIRTDAKEPSTDLEKQLQNLWASVLRIDSTEISADDNFIRIGGDSLAAMKLVAACRSSGILLQVADVLSAATLADLAATVDPKSDNGHTQNGEAEIPPFSLLDKTTSVQTLIDATLALCTDIKDASIIQDAYPCTALQEGLMALSSKQPGSYVGQEVVKLPENIDMPKFEDAWKQTIDACDILRTRLVHGESETLFQVVLNTSWPWLRRTVSSSDMLQEVQDSERSLIMSPGQPLSRYSVIEDASNGTRYFVWTIHHVLYDAWSMPIIKSMVEKFYAGGGIEQPVNFTNFIREMKHLEGDASEEFWGQYLQDCEVPIFPTISTPSYLPDARSTLDHNFQLPQHREAAYYTLPTVLRAAMARLVGSYTNSSDVVFGVTLSGRNVSIPDIASLVGPTIVTVPVRIRWTDTTSLGDFLVGVQQESVDMIPFEQLGLQSIQRLGDGPNHACQFQTLVNIRTLPEDNATDCQALFPRDNIMGGEMGSYGTYAFVLYCVITPTNQVLVRAAYDDNILDRLQVTRYVRQYEHIVRQLCSLEHSTRMDNSAMSAITDADLDEVQCWNSSSLVSINSSFPTLFKEQVELRPEVIAVRGWDGNLSYAQLDDLSTRLAAYLVETSHVGPSTFVPLCLEKSVWSIVTIMATIKTGACMVPMEPLHPVHRRHVIVSAVDAKVILCSEQFASDFDEVTDQVLVINEAFVKSLSHNQSDDSLLSLSSVSSALYTLFTSGSTGTPKGVVMEHGAFLSSAVAYAKAFLLSHQSRVALYSSYSFDVSMLEMLTPLILGASVCVISDYDRLHNLGEAMETLGANAAFLTPTVARTIDPQSVPTLEILALGGESLDRCDIIQWGSSVPHFFEWYGPTECGVISSGFASHSSTSELHNLGRAFNAKYWVAAVDDPNKLVPIGAVGELLIEGPILARGYLGDVVKTENAFVKGLAWANDNQRRFYRTGDVVRYDATGNVIFVGRRDTQVKLRGQRIDLGEIEAGILGSATDLQSAAVELVSIENQDPMLVAFVCLKNQDGNNHHEEQYLIHPSPERDGFLSSLNHIEAQLLRLLPKYMVPSLFVPLWRLPLTASKKVDRKSLCNLVSKLPKKELAEYRAPAVLGRSPSTWAEKQLQHLWAGVLSLQADEISAESSFLAIGGDSIRAIRLVAACRAQGLQLSIPQIFQSLKLEDMALFLTASTENGIEKVENATAKQFDTNPEPFSLLKDNDSQDSLDTSAHATAMEEVLSQCHLSEESLIEDIYSTTPLQEGLMALSIKEANSYQSQSVINLTSAGIDIDRFRAAWDHVVGLTPILRTRICNTKSRGSLQVVCKKPVHWNTSDDLEEYLKQDCNRPLSLGEPLARYAIVGSPSAHYHFDFYNGKSIEKPAVAFSRYIEYVKERNQPAASALSEQFWKSRLDGATLSEFPPLPRPTYHPRPDTVTHHSFDLPSGAHSAGNHTKSTLVLAAWALVVGRYTGCADVVFGTILSGRYAPIAGIEEILGPTINTVPIRHKVDLNQTVDQYLSDFQQKAVSMIPHETFGLRRIQRLSDSIYEACQFRSIIVIQPEGRDNSGDGSMENEGWLDKFTSPPGELDFAGYPLALDCSVTKAGFKVRTTYDSNVISASQVDRVLHQFMHALTQLSLSGSSSTRLSNLEVLSTHDIQQISDWTRPPLPPVDKYLDEILHSSAVLRPTAPAVHAWDGDFSYSELDKLSASLALRLKQSGIGPEIAVPLCFHKTRWYLVAMLATLKAGGTFVPIDPGQPLSRLKSIMLQTQAKTVLCSPQNTNLVRDLSCDNIIVLGDDFLSQPRTPVDLAAEGPSNSHRTPNDAAYILFTSGSTGEPKGCVITHQAFCSHLTEYAKHIEGSTARSLQFASYSFDMSHLEIFTALLAGGCVCIPSDANRLENIVDVISDMEIDWVCLTPSMARLIDPATVPTLKTLWLGGEGISQDDLQPWLGRVDVVALYGPTECAVATSLVRVSDKTQPNDIGKPLMSNYWIVDPEDHNVLLPVGAVGELLIAGPVLAREYLGDAAKTAASFIKESPRWQRLFEDQYQKPQRMYKTGDLVKYGADGNVLYMGRKQSDMQVKLRGLRIQLDEVEHHLRKALPDHGYDLVAELVHVEGKAMLVAFLAVAKNGEDPASEHDLLDVDAAVRSSLAPIVSGVEANLAAVVHSSMMPSGYIPVRYIPLAITGKTNRPLLRRLIGRLSLSQLNEIKVKVTEEHAEPSTSMERALREIWATILSIEQGTISAGNNFFKIGGDSITAIRLTAACRAQNIVLSPQDIFQSPILRDMASLATVVNQDDASDGQEDQVAQFSLLGKMNMYQRAAMECGVAQDEIEDIYPCTALQEGMMAASVRIPGAYAAKGVAELRSDVDLDRLKAAWEEVAELNPILRTRLIPASSQSDGQFVQVVVRESVSWQYADSLNGYTAQDSHKAMGLGRPLARYALVNDKASGRRFFVWTIHHSLYDGWSLSLILKAVDDTYHRKSDRGGMDQKNTKDFRFYIKHLEKTTSLQAAEAYWESTLQDATPASFPPLVLTSARQRPQPDSTLQHTIQLAQGSIQHTGAGITLPTVVRAAWAILIARYTDSNDVFFGTVVSGRAAPLSGIENIVGPTASTVPVRIMVDSDASVSDYLRQVQDHAAEMMPFETLGMQRIQRLSEGARAACGFQNLLVIQPKPASTADLVCPVQVATAGDALDNIKDTYAMGIECSLAEESIDIDAAYNSNTLSRKQMQRIISQFDHLIQQLLGANDDLLVRELDVLGPSGREEIESWNASSPIIHGASECLDELFRSSVRRNGEKLAIETGDGSLTYEDLDQASNGLANHLINMGVGPEVKVPLCFQKSKWMVVAMLAVAKAGGAMVPLDPGHPRDRLEFIMNAVNANAILCSADQANWISECKDKTAVVVDDRFGPGPDNQVVSGRTALSNALYVVFTSGSSGEPKGCVMEHRGFCSMVPNLAKSALFGPSVRILQLASYSFGAAIAEMLATLIYGGSLCIVPSEARARLPLVLKEMNINYMFMTPSFSRLIPPQAISTVKTLIMGAESLTQSDLEKWAPHVSLVQGYGQTECATIMSCHPNMTATSHPRNVGSPMSSRFWIVDASNPDILAPIGATGEILIEGPILARGYLNDPVKTAAAFVKPPSWRSSFPTLGTCKRLYRTGDLACFADDGTLIFMGRKDNQVKLRGQRIELGEIEHHLQRAMPAAKGVLVELVEKPVSETEIHSALVAFVALGPEVASNDLNNIDPAATEALHAMTSSAAPQLSRFLPPYMLPSVYLPLGAIPMTTSAKVNRRALKAILADMSVDELTSHSQSKVAKREPSSPMEKLLQKLWSSVLPIDADSIGADDHFLQVGGDSMSAIKLVSLCQSEGFKLSVADIFENPTLGKMAEALRKESTLEQHPQDHRRFSTVNSNADEVLSDLVRQGIVNSHGEVEDVLETTYMQAMLVARGLREPKSKANYVSLNFKSTVNIARLEAACRSLVERHQILRTVFFACRKQLLQVVLRSFSGAFNHYQCNNDESLETFADRMIEEDASNDRAALGKSFIRFMFFDGGAKGFRLTLRINHAQFDGISFPLLLEDLAALYHGSANDASTWPGFSSFIYTAREMHDAGAVEFYRDLLDGASMTEIALHKKPPYYNCPANQLLMRRVPRIEFPERGITFAIVLKAAWAKVLAAVTGQPDVVFGYLVSGRSLPMAQIEDVIGPCINATPVRVDTRQAKTKLELLESVRDQNLQGMPYETYPYDNIVTQCTQWPSEIRFSTLLECQVAAVEPGMIPFGEGLECFLSATNPQSDLADLVVDAMPSTSGGDKNVMCIQFLYSLERVSSSLVAGIADLLCSILDQISHQNELDNSFASVTPALQSMAIHASGLANGNASQHASIDATNRVKDASKTVGVLPDVRKVWGEVFGEEEINPLVPFYSIWSSPIAAAQLADQYKMLGYKVEMENIIEHATMREQSDILDRGHA</sequence>
<dbReference type="Gene3D" id="3.30.559.30">
    <property type="entry name" value="Nonribosomal peptide synthetase, condensation domain"/>
    <property type="match status" value="5"/>
</dbReference>
<dbReference type="InterPro" id="IPR001242">
    <property type="entry name" value="Condensation_dom"/>
</dbReference>
<dbReference type="Gene3D" id="3.30.300.30">
    <property type="match status" value="4"/>
</dbReference>
<dbReference type="Proteomes" id="UP000766486">
    <property type="component" value="Unassembled WGS sequence"/>
</dbReference>
<reference evidence="5 6" key="1">
    <citation type="submission" date="2019-06" db="EMBL/GenBank/DDBJ databases">
        <authorList>
            <person name="Broberg M."/>
        </authorList>
    </citation>
    <scope>NUCLEOTIDE SEQUENCE [LARGE SCALE GENOMIC DNA]</scope>
</reference>
<keyword evidence="6" id="KW-1185">Reference proteome</keyword>
<dbReference type="InterPro" id="IPR036736">
    <property type="entry name" value="ACP-like_sf"/>
</dbReference>
<dbReference type="Gene3D" id="3.30.559.10">
    <property type="entry name" value="Chloramphenicol acetyltransferase-like domain"/>
    <property type="match status" value="4"/>
</dbReference>
<evidence type="ECO:0000259" key="4">
    <source>
        <dbReference type="PROSITE" id="PS50075"/>
    </source>
</evidence>
<dbReference type="PANTHER" id="PTHR45527">
    <property type="entry name" value="NONRIBOSOMAL PEPTIDE SYNTHETASE"/>
    <property type="match status" value="1"/>
</dbReference>
<feature type="domain" description="Carrier" evidence="4">
    <location>
        <begin position="1834"/>
        <end position="1910"/>
    </location>
</feature>
<evidence type="ECO:0000313" key="5">
    <source>
        <dbReference type="EMBL" id="VUC37662.1"/>
    </source>
</evidence>
<feature type="domain" description="Carrier" evidence="4">
    <location>
        <begin position="738"/>
        <end position="814"/>
    </location>
</feature>
<dbReference type="InterPro" id="IPR000873">
    <property type="entry name" value="AMP-dep_synth/lig_dom"/>
</dbReference>
<dbReference type="SMART" id="SM00823">
    <property type="entry name" value="PKS_PP"/>
    <property type="match status" value="4"/>
</dbReference>
<name>A0ABY6V3U2_BIOOC</name>
<dbReference type="Pfam" id="PF00501">
    <property type="entry name" value="AMP-binding"/>
    <property type="match status" value="4"/>
</dbReference>
<keyword evidence="3" id="KW-0436">Ligase</keyword>
<evidence type="ECO:0000313" key="6">
    <source>
        <dbReference type="Proteomes" id="UP000766486"/>
    </source>
</evidence>
<protein>
    <recommendedName>
        <fullName evidence="4">Carrier domain-containing protein</fullName>
    </recommendedName>
</protein>
<dbReference type="NCBIfam" id="NF003417">
    <property type="entry name" value="PRK04813.1"/>
    <property type="match status" value="4"/>
</dbReference>
<dbReference type="Gene3D" id="1.10.1200.10">
    <property type="entry name" value="ACP-like"/>
    <property type="match status" value="4"/>
</dbReference>
<keyword evidence="2" id="KW-0597">Phosphoprotein</keyword>
<accession>A0ABY6V3U2</accession>
<dbReference type="SUPFAM" id="SSF52777">
    <property type="entry name" value="CoA-dependent acyltransferases"/>
    <property type="match status" value="9"/>
</dbReference>
<dbReference type="InterPro" id="IPR042099">
    <property type="entry name" value="ANL_N_sf"/>
</dbReference>
<feature type="domain" description="Carrier" evidence="4">
    <location>
        <begin position="4031"/>
        <end position="4107"/>
    </location>
</feature>
<dbReference type="PROSITE" id="PS00455">
    <property type="entry name" value="AMP_BINDING"/>
    <property type="match status" value="3"/>
</dbReference>
<dbReference type="InterPro" id="IPR020845">
    <property type="entry name" value="AMP-binding_CS"/>
</dbReference>
<dbReference type="NCBIfam" id="TIGR01733">
    <property type="entry name" value="AA-adenyl-dom"/>
    <property type="match status" value="4"/>
</dbReference>
<dbReference type="InterPro" id="IPR023213">
    <property type="entry name" value="CAT-like_dom_sf"/>
</dbReference>
<keyword evidence="1" id="KW-0596">Phosphopantetheine</keyword>
<feature type="domain" description="Carrier" evidence="4">
    <location>
        <begin position="2934"/>
        <end position="3010"/>
    </location>
</feature>
<evidence type="ECO:0000256" key="1">
    <source>
        <dbReference type="ARBA" id="ARBA00022450"/>
    </source>
</evidence>
<dbReference type="SUPFAM" id="SSF47336">
    <property type="entry name" value="ACP-like"/>
    <property type="match status" value="4"/>
</dbReference>
<dbReference type="SUPFAM" id="SSF56801">
    <property type="entry name" value="Acetyl-CoA synthetase-like"/>
    <property type="match status" value="4"/>
</dbReference>
<dbReference type="InterPro" id="IPR010071">
    <property type="entry name" value="AA_adenyl_dom"/>
</dbReference>
<dbReference type="Pfam" id="PF00668">
    <property type="entry name" value="Condensation"/>
    <property type="match status" value="4"/>
</dbReference>
<organism evidence="5 6">
    <name type="scientific">Bionectria ochroleuca</name>
    <name type="common">Gliocladium roseum</name>
    <dbReference type="NCBI Taxonomy" id="29856"/>
    <lineage>
        <taxon>Eukaryota</taxon>
        <taxon>Fungi</taxon>
        <taxon>Dikarya</taxon>
        <taxon>Ascomycota</taxon>
        <taxon>Pezizomycotina</taxon>
        <taxon>Sordariomycetes</taxon>
        <taxon>Hypocreomycetidae</taxon>
        <taxon>Hypocreales</taxon>
        <taxon>Bionectriaceae</taxon>
        <taxon>Clonostachys</taxon>
    </lineage>
</organism>
<evidence type="ECO:0000256" key="2">
    <source>
        <dbReference type="ARBA" id="ARBA00022553"/>
    </source>
</evidence>
<evidence type="ECO:0000256" key="3">
    <source>
        <dbReference type="ARBA" id="ARBA00022598"/>
    </source>
</evidence>
<dbReference type="Gene3D" id="3.40.50.12780">
    <property type="entry name" value="N-terminal domain of ligase-like"/>
    <property type="match status" value="4"/>
</dbReference>
<proteinExistence type="predicted"/>
<dbReference type="InterPro" id="IPR009081">
    <property type="entry name" value="PP-bd_ACP"/>
</dbReference>
<dbReference type="InterPro" id="IPR045851">
    <property type="entry name" value="AMP-bd_C_sf"/>
</dbReference>
<dbReference type="CDD" id="cd19542">
    <property type="entry name" value="CT_NRPS-like"/>
    <property type="match status" value="1"/>
</dbReference>
<dbReference type="PANTHER" id="PTHR45527:SF16">
    <property type="entry name" value="NONRIBOSOMAL PEPTIDE SYNTHASE ATNA-RELATED"/>
    <property type="match status" value="1"/>
</dbReference>
<dbReference type="CDD" id="cd05918">
    <property type="entry name" value="A_NRPS_SidN3_like"/>
    <property type="match status" value="4"/>
</dbReference>
<dbReference type="PROSITE" id="PS50075">
    <property type="entry name" value="CARRIER"/>
    <property type="match status" value="4"/>
</dbReference>
<dbReference type="CDD" id="cd19545">
    <property type="entry name" value="FUM14_C_NRPS-like"/>
    <property type="match status" value="3"/>
</dbReference>
<comment type="caution">
    <text evidence="5">The sequence shown here is derived from an EMBL/GenBank/DDBJ whole genome shotgun (WGS) entry which is preliminary data.</text>
</comment>
<dbReference type="InterPro" id="IPR020806">
    <property type="entry name" value="PKS_PP-bd"/>
</dbReference>